<name>A0AAW8J719_9GAMM</name>
<keyword evidence="1" id="KW-0732">Signal</keyword>
<dbReference type="Pfam" id="PF11776">
    <property type="entry name" value="RcnB"/>
    <property type="match status" value="1"/>
</dbReference>
<feature type="signal peptide" evidence="1">
    <location>
        <begin position="1"/>
        <end position="23"/>
    </location>
</feature>
<sequence>MNKLLLVSAVILNLLLVNQISYADPGNGHKRDYRDRDARSYAQGNDNDDNLQEKRRLREERGFRRLQQHQWQPGYVMPQHYRGNGYKVDYREQNLPKPAANQQWYKINNDFILIDSDSNNIIKILGL</sequence>
<protein>
    <submittedName>
        <fullName evidence="2">RcnB family protein</fullName>
    </submittedName>
</protein>
<dbReference type="EMBL" id="JAVIDL010000015">
    <property type="protein sequence ID" value="MDQ8935896.1"/>
    <property type="molecule type" value="Genomic_DNA"/>
</dbReference>
<dbReference type="InterPro" id="IPR024572">
    <property type="entry name" value="RcnB"/>
</dbReference>
<proteinExistence type="predicted"/>
<accession>A0AAW8J719</accession>
<dbReference type="Gene3D" id="3.10.450.160">
    <property type="entry name" value="inner membrane protein cigr"/>
    <property type="match status" value="1"/>
</dbReference>
<evidence type="ECO:0000313" key="2">
    <source>
        <dbReference type="EMBL" id="MDQ8935896.1"/>
    </source>
</evidence>
<comment type="caution">
    <text evidence="2">The sequence shown here is derived from an EMBL/GenBank/DDBJ whole genome shotgun (WGS) entry which is preliminary data.</text>
</comment>
<feature type="chain" id="PRO_5043387137" evidence="1">
    <location>
        <begin position="24"/>
        <end position="127"/>
    </location>
</feature>
<dbReference type="AlphaFoldDB" id="A0AAW8J719"/>
<organism evidence="2 3">
    <name type="scientific">Acinetobacter rudis</name>
    <dbReference type="NCBI Taxonomy" id="632955"/>
    <lineage>
        <taxon>Bacteria</taxon>
        <taxon>Pseudomonadati</taxon>
        <taxon>Pseudomonadota</taxon>
        <taxon>Gammaproteobacteria</taxon>
        <taxon>Moraxellales</taxon>
        <taxon>Moraxellaceae</taxon>
        <taxon>Acinetobacter</taxon>
    </lineage>
</organism>
<evidence type="ECO:0000313" key="3">
    <source>
        <dbReference type="Proteomes" id="UP001243844"/>
    </source>
</evidence>
<dbReference type="Proteomes" id="UP001243844">
    <property type="component" value="Unassembled WGS sequence"/>
</dbReference>
<reference evidence="2" key="1">
    <citation type="submission" date="2023-08" db="EMBL/GenBank/DDBJ databases">
        <title>Emergence of clinically-relevant ST2 carbapenem-resistant Acinetobacter baumannii strains in hospital sewages in Zhejiang, East of China.</title>
        <authorList>
            <person name="Kaichao C."/>
            <person name="Zhang R."/>
        </authorList>
    </citation>
    <scope>NUCLEOTIDE SEQUENCE</scope>
    <source>
        <strain evidence="2">M-RB-37</strain>
    </source>
</reference>
<evidence type="ECO:0000256" key="1">
    <source>
        <dbReference type="SAM" id="SignalP"/>
    </source>
</evidence>
<dbReference type="RefSeq" id="WP_308975860.1">
    <property type="nucleotide sequence ID" value="NZ_JAVIDL010000015.1"/>
</dbReference>
<gene>
    <name evidence="2" type="ORF">RFH47_09140</name>
</gene>